<comment type="caution">
    <text evidence="3">The sequence shown here is derived from an EMBL/GenBank/DDBJ whole genome shotgun (WGS) entry which is preliminary data.</text>
</comment>
<dbReference type="InterPro" id="IPR013830">
    <property type="entry name" value="SGNH_hydro"/>
</dbReference>
<evidence type="ECO:0000259" key="2">
    <source>
        <dbReference type="Pfam" id="PF13472"/>
    </source>
</evidence>
<gene>
    <name evidence="3" type="ORF">EPL05_16855</name>
</gene>
<dbReference type="PANTHER" id="PTHR30383">
    <property type="entry name" value="THIOESTERASE 1/PROTEASE 1/LYSOPHOSPHOLIPASE L1"/>
    <property type="match status" value="1"/>
</dbReference>
<feature type="signal peptide" evidence="1">
    <location>
        <begin position="1"/>
        <end position="22"/>
    </location>
</feature>
<sequence length="259" mass="28413">MKIIIVYILIAFSCLVSNRTSAQTRNLNVVYIGNSITYGAGLDSPAIQAPPVIASEWLKKQKGIGAVNFSNQGHSGYTTLDFLPGTPAFIAVVQAAKAFKQEDALLIFSVKIGTNDSAVKGTHGAPVSVEDYRTNLKAITDTLLKYFPNAVMIYQHPVWYSPNTQNGATYLQEGLTRLQTYIPVIDALAADYKVVNPHHVFVGDTKAFGYFKANYLTDFQAEQGRQGIFYLHPNKKGAIALGGFWGKAIYKVVKRLSKI</sequence>
<dbReference type="EMBL" id="SBIW01000008">
    <property type="protein sequence ID" value="RWY49091.1"/>
    <property type="molecule type" value="Genomic_DNA"/>
</dbReference>
<evidence type="ECO:0000313" key="3">
    <source>
        <dbReference type="EMBL" id="RWY49091.1"/>
    </source>
</evidence>
<evidence type="ECO:0000256" key="1">
    <source>
        <dbReference type="SAM" id="SignalP"/>
    </source>
</evidence>
<feature type="chain" id="PRO_5018674634" evidence="1">
    <location>
        <begin position="23"/>
        <end position="259"/>
    </location>
</feature>
<dbReference type="Proteomes" id="UP000286701">
    <property type="component" value="Unassembled WGS sequence"/>
</dbReference>
<reference evidence="3 4" key="1">
    <citation type="submission" date="2019-01" db="EMBL/GenBank/DDBJ databases">
        <title>Mucilaginibacter antarcticum sp. nov., isolated from antarctic soil.</title>
        <authorList>
            <person name="Yan Y.-Q."/>
            <person name="Du Z.-J."/>
        </authorList>
    </citation>
    <scope>NUCLEOTIDE SEQUENCE [LARGE SCALE GENOMIC DNA]</scope>
    <source>
        <strain evidence="3 4">F01003</strain>
    </source>
</reference>
<dbReference type="InterPro" id="IPR036514">
    <property type="entry name" value="SGNH_hydro_sf"/>
</dbReference>
<name>A0A3S3VAE9_9SPHI</name>
<dbReference type="OrthoDB" id="9796689at2"/>
<keyword evidence="4" id="KW-1185">Reference proteome</keyword>
<feature type="domain" description="SGNH hydrolase-type esterase" evidence="2">
    <location>
        <begin position="32"/>
        <end position="237"/>
    </location>
</feature>
<proteinExistence type="predicted"/>
<protein>
    <submittedName>
        <fullName evidence="3">Lipolytic protein G-D-S-L family</fullName>
    </submittedName>
</protein>
<organism evidence="3 4">
    <name type="scientific">Mucilaginibacter gilvus</name>
    <dbReference type="NCBI Taxonomy" id="2305909"/>
    <lineage>
        <taxon>Bacteria</taxon>
        <taxon>Pseudomonadati</taxon>
        <taxon>Bacteroidota</taxon>
        <taxon>Sphingobacteriia</taxon>
        <taxon>Sphingobacteriales</taxon>
        <taxon>Sphingobacteriaceae</taxon>
        <taxon>Mucilaginibacter</taxon>
    </lineage>
</organism>
<keyword evidence="1" id="KW-0732">Signal</keyword>
<dbReference type="GO" id="GO:0016788">
    <property type="term" value="F:hydrolase activity, acting on ester bonds"/>
    <property type="evidence" value="ECO:0007669"/>
    <property type="project" value="UniProtKB-ARBA"/>
</dbReference>
<dbReference type="Pfam" id="PF13472">
    <property type="entry name" value="Lipase_GDSL_2"/>
    <property type="match status" value="1"/>
</dbReference>
<accession>A0A3S3VAE9</accession>
<dbReference type="InterPro" id="IPR051532">
    <property type="entry name" value="Ester_Hydrolysis_Enzymes"/>
</dbReference>
<dbReference type="Gene3D" id="3.40.50.1110">
    <property type="entry name" value="SGNH hydrolase"/>
    <property type="match status" value="1"/>
</dbReference>
<dbReference type="SUPFAM" id="SSF52266">
    <property type="entry name" value="SGNH hydrolase"/>
    <property type="match status" value="1"/>
</dbReference>
<dbReference type="AlphaFoldDB" id="A0A3S3VAE9"/>
<evidence type="ECO:0000313" key="4">
    <source>
        <dbReference type="Proteomes" id="UP000286701"/>
    </source>
</evidence>
<dbReference type="RefSeq" id="WP_128535163.1">
    <property type="nucleotide sequence ID" value="NZ_SBIW01000008.1"/>
</dbReference>